<keyword evidence="2" id="KW-0472">Membrane</keyword>
<accession>A0A7W2D450</accession>
<proteinExistence type="predicted"/>
<dbReference type="EMBL" id="JACEQY010000029">
    <property type="protein sequence ID" value="MBA4864432.1"/>
    <property type="molecule type" value="Genomic_DNA"/>
</dbReference>
<keyword evidence="2" id="KW-0812">Transmembrane</keyword>
<evidence type="ECO:0000313" key="3">
    <source>
        <dbReference type="EMBL" id="MBA4864432.1"/>
    </source>
</evidence>
<evidence type="ECO:0000256" key="1">
    <source>
        <dbReference type="SAM" id="MobiDB-lite"/>
    </source>
</evidence>
<comment type="caution">
    <text evidence="3">The sequence shown here is derived from an EMBL/GenBank/DDBJ whole genome shotgun (WGS) entry which is preliminary data.</text>
</comment>
<evidence type="ECO:0000256" key="2">
    <source>
        <dbReference type="SAM" id="Phobius"/>
    </source>
</evidence>
<reference evidence="3 4" key="1">
    <citation type="submission" date="2020-07" db="EMBL/GenBank/DDBJ databases">
        <title>Streptomyces isolated from Indian soil.</title>
        <authorList>
            <person name="Mandal S."/>
            <person name="Maiti P.K."/>
        </authorList>
    </citation>
    <scope>NUCLEOTIDE SEQUENCE [LARGE SCALE GENOMIC DNA]</scope>
    <source>
        <strain evidence="3 4">PSKA54</strain>
    </source>
</reference>
<keyword evidence="2" id="KW-1133">Transmembrane helix</keyword>
<protein>
    <submittedName>
        <fullName evidence="3">Uncharacterized protein</fullName>
    </submittedName>
</protein>
<evidence type="ECO:0000313" key="4">
    <source>
        <dbReference type="Proteomes" id="UP000586976"/>
    </source>
</evidence>
<feature type="region of interest" description="Disordered" evidence="1">
    <location>
        <begin position="112"/>
        <end position="137"/>
    </location>
</feature>
<dbReference type="Proteomes" id="UP000586976">
    <property type="component" value="Unassembled WGS sequence"/>
</dbReference>
<sequence>MRDQYDREAANRLARAVLAGRELNEVAGLGARAELADFDLIARSFHNAPQRRRRWRTRRPEPLGFGVDGITSAVTALVLAIVVDTLSQLAAERVNRSANRFASWFRRVLLRRPGPSPEPGPESGPEPGRREDTISLTPAHMQRIHRIALRHARRMSVPAQTAEAIANGIVAELAIAPAARNTPVSAADPGEEEAGGAAS</sequence>
<feature type="transmembrane region" description="Helical" evidence="2">
    <location>
        <begin position="62"/>
        <end position="83"/>
    </location>
</feature>
<gene>
    <name evidence="3" type="ORF">H1V43_24380</name>
</gene>
<organism evidence="3 4">
    <name type="scientific">Streptomyces himalayensis subsp. aureolus</name>
    <dbReference type="NCBI Taxonomy" id="2758039"/>
    <lineage>
        <taxon>Bacteria</taxon>
        <taxon>Bacillati</taxon>
        <taxon>Actinomycetota</taxon>
        <taxon>Actinomycetes</taxon>
        <taxon>Kitasatosporales</taxon>
        <taxon>Streptomycetaceae</taxon>
        <taxon>Streptomyces</taxon>
        <taxon>Streptomyces himalayensis</taxon>
    </lineage>
</organism>
<keyword evidence="4" id="KW-1185">Reference proteome</keyword>
<name>A0A7W2D450_9ACTN</name>
<dbReference type="AlphaFoldDB" id="A0A7W2D450"/>
<feature type="compositionally biased region" description="Pro residues" evidence="1">
    <location>
        <begin position="114"/>
        <end position="124"/>
    </location>
</feature>
<dbReference type="RefSeq" id="WP_181866063.1">
    <property type="nucleotide sequence ID" value="NZ_JACEQY010000029.1"/>
</dbReference>